<dbReference type="Proteomes" id="UP001597073">
    <property type="component" value="Unassembled WGS sequence"/>
</dbReference>
<organism evidence="1 2">
    <name type="scientific">Mucilaginibacter lutimaris</name>
    <dbReference type="NCBI Taxonomy" id="931629"/>
    <lineage>
        <taxon>Bacteria</taxon>
        <taxon>Pseudomonadati</taxon>
        <taxon>Bacteroidota</taxon>
        <taxon>Sphingobacteriia</taxon>
        <taxon>Sphingobacteriales</taxon>
        <taxon>Sphingobacteriaceae</taxon>
        <taxon>Mucilaginibacter</taxon>
    </lineage>
</organism>
<keyword evidence="2" id="KW-1185">Reference proteome</keyword>
<sequence length="74" mass="8493">MFNLFKSTPQPEFNIPGVGVFYQLKHSGRIFWSITTDIFSIGQDVSLTSTHLITPSQAQSKFYQFKPYLSNMMP</sequence>
<gene>
    <name evidence="1" type="ORF">ACFQZI_12155</name>
</gene>
<evidence type="ECO:0000313" key="2">
    <source>
        <dbReference type="Proteomes" id="UP001597073"/>
    </source>
</evidence>
<dbReference type="EMBL" id="JBHTIA010000008">
    <property type="protein sequence ID" value="MFD0765607.1"/>
    <property type="molecule type" value="Genomic_DNA"/>
</dbReference>
<evidence type="ECO:0000313" key="1">
    <source>
        <dbReference type="EMBL" id="MFD0765607.1"/>
    </source>
</evidence>
<protein>
    <submittedName>
        <fullName evidence="1">Uncharacterized protein</fullName>
    </submittedName>
</protein>
<accession>A0ABW2ZHJ1</accession>
<comment type="caution">
    <text evidence="1">The sequence shown here is derived from an EMBL/GenBank/DDBJ whole genome shotgun (WGS) entry which is preliminary data.</text>
</comment>
<dbReference type="RefSeq" id="WP_377142826.1">
    <property type="nucleotide sequence ID" value="NZ_JBHTIA010000008.1"/>
</dbReference>
<proteinExistence type="predicted"/>
<reference evidence="2" key="1">
    <citation type="journal article" date="2019" name="Int. J. Syst. Evol. Microbiol.">
        <title>The Global Catalogue of Microorganisms (GCM) 10K type strain sequencing project: providing services to taxonomists for standard genome sequencing and annotation.</title>
        <authorList>
            <consortium name="The Broad Institute Genomics Platform"/>
            <consortium name="The Broad Institute Genome Sequencing Center for Infectious Disease"/>
            <person name="Wu L."/>
            <person name="Ma J."/>
        </authorList>
    </citation>
    <scope>NUCLEOTIDE SEQUENCE [LARGE SCALE GENOMIC DNA]</scope>
    <source>
        <strain evidence="2">CCUG 60742</strain>
    </source>
</reference>
<name>A0ABW2ZHJ1_9SPHI</name>